<dbReference type="InterPro" id="IPR058329">
    <property type="entry name" value="Arp1_N"/>
</dbReference>
<dbReference type="EMBL" id="SPUK01000013">
    <property type="protein sequence ID" value="TQV93052.1"/>
    <property type="molecule type" value="Genomic_DNA"/>
</dbReference>
<dbReference type="PANTHER" id="PTHR46310">
    <property type="entry name" value="AMIDASE 1"/>
    <property type="match status" value="1"/>
</dbReference>
<gene>
    <name evidence="5" type="ORF">IF1G_08355</name>
</gene>
<comment type="caution">
    <text evidence="5">The sequence shown here is derived from an EMBL/GenBank/DDBJ whole genome shotgun (WGS) entry which is preliminary data.</text>
</comment>
<keyword evidence="2" id="KW-0732">Signal</keyword>
<dbReference type="AlphaFoldDB" id="A0A545UUA7"/>
<feature type="signal peptide" evidence="2">
    <location>
        <begin position="1"/>
        <end position="15"/>
    </location>
</feature>
<accession>A0A545UUA7</accession>
<dbReference type="Pfam" id="PF26053">
    <property type="entry name" value="DUF8016"/>
    <property type="match status" value="1"/>
</dbReference>
<feature type="chain" id="PRO_5022120376" evidence="2">
    <location>
        <begin position="16"/>
        <end position="700"/>
    </location>
</feature>
<evidence type="ECO:0000259" key="4">
    <source>
        <dbReference type="Pfam" id="PF26053"/>
    </source>
</evidence>
<dbReference type="SUPFAM" id="SSF75304">
    <property type="entry name" value="Amidase signature (AS) enzymes"/>
    <property type="match status" value="1"/>
</dbReference>
<dbReference type="Proteomes" id="UP000315783">
    <property type="component" value="Unassembled WGS sequence"/>
</dbReference>
<dbReference type="Pfam" id="PF01425">
    <property type="entry name" value="Amidase"/>
    <property type="match status" value="1"/>
</dbReference>
<sequence>MKVLRLLGQLHLVAATTTRVISTGSTVVIGGIHYFVPPWQAGKVSNTPVADADGLVPVTVVNTRAESLSESHLSQITENFLNNDDVIQKDFLKGTSSHWHAAGSSADRFKSLVREFSNNGTVPDGPYFLSHSGALYPAYRLYTDFAGAFSETSITAPDGSHAVLPANVPGQSLAVAVPSRLSFKTSAEKPLAGVRLGVKDIYDIAGLKTSNGNRAWYQLYPEASQTASAVQKLVDAGAVIIGKMKTSQFANGQTATADWVDYLAPFNPRGDGYLDPSSSSAGPAAGEASYPWLDVTLGSDTGGSIRSPSQLQGIYGNRPSHGLASLDHTMPLSPTFDTAGLLARDPVLWCDAAAALYQPEMTTYTTYPKHILAAGFPTGTEKKLDQMLHAFLSSLAQLLSASVSEFNLTETWARTSPDAEPLLTMINSTYEVLSAKEQGRLVRDPFYADYAARYDGRLPHVNPAPLRRWALGDDSGATLGEAVANKTRFMDWFNGNVLKRRDDASCSSDLFVYVPRTPAPKYRDTYWTGPQAPGAFSTSRISVMAEVPDIVIPIGEIEYESKVTNHTEQLPVTVDLMAARGCDGMLFSLNTLNLTCRRGAVSRTGAHGRNVRSREAHPPMALANPDRAGPSKWRGACIIPPAPREPRPQHPANSLLQEVVHPPRSCPCGRDRPRAGGRASDSKGRVGPQCSQPAPTTTAS</sequence>
<keyword evidence="6" id="KW-1185">Reference proteome</keyword>
<organism evidence="5 6">
    <name type="scientific">Cordyceps javanica</name>
    <dbReference type="NCBI Taxonomy" id="43265"/>
    <lineage>
        <taxon>Eukaryota</taxon>
        <taxon>Fungi</taxon>
        <taxon>Dikarya</taxon>
        <taxon>Ascomycota</taxon>
        <taxon>Pezizomycotina</taxon>
        <taxon>Sordariomycetes</taxon>
        <taxon>Hypocreomycetidae</taxon>
        <taxon>Hypocreales</taxon>
        <taxon>Cordycipitaceae</taxon>
        <taxon>Cordyceps</taxon>
    </lineage>
</organism>
<evidence type="ECO:0000313" key="5">
    <source>
        <dbReference type="EMBL" id="TQV93052.1"/>
    </source>
</evidence>
<keyword evidence="5" id="KW-0808">Transferase</keyword>
<dbReference type="STRING" id="43265.A0A545UUA7"/>
<feature type="domain" description="Scytalone dehydratase-like protein Arp1 N-terminal" evidence="4">
    <location>
        <begin position="46"/>
        <end position="94"/>
    </location>
</feature>
<feature type="region of interest" description="Disordered" evidence="1">
    <location>
        <begin position="604"/>
        <end position="700"/>
    </location>
</feature>
<protein>
    <submittedName>
        <fullName evidence="5">Glutamyl-tRNA(Gln) amidotransferase</fullName>
    </submittedName>
</protein>
<proteinExistence type="predicted"/>
<name>A0A545UUA7_9HYPO</name>
<feature type="compositionally biased region" description="Basic and acidic residues" evidence="1">
    <location>
        <begin position="669"/>
        <end position="684"/>
    </location>
</feature>
<feature type="compositionally biased region" description="Polar residues" evidence="1">
    <location>
        <begin position="689"/>
        <end position="700"/>
    </location>
</feature>
<evidence type="ECO:0000313" key="6">
    <source>
        <dbReference type="Proteomes" id="UP000315783"/>
    </source>
</evidence>
<evidence type="ECO:0000256" key="2">
    <source>
        <dbReference type="SAM" id="SignalP"/>
    </source>
</evidence>
<dbReference type="Gene3D" id="3.90.1300.10">
    <property type="entry name" value="Amidase signature (AS) domain"/>
    <property type="match status" value="1"/>
</dbReference>
<evidence type="ECO:0000256" key="1">
    <source>
        <dbReference type="SAM" id="MobiDB-lite"/>
    </source>
</evidence>
<dbReference type="InterPro" id="IPR023631">
    <property type="entry name" value="Amidase_dom"/>
</dbReference>
<dbReference type="PANTHER" id="PTHR46310:SF7">
    <property type="entry name" value="AMIDASE 1"/>
    <property type="match status" value="1"/>
</dbReference>
<reference evidence="5 6" key="1">
    <citation type="journal article" date="2019" name="Appl. Microbiol. Biotechnol.">
        <title>Genome sequence of Isaria javanica and comparative genome analysis insights into family S53 peptidase evolution in fungal entomopathogens.</title>
        <authorList>
            <person name="Lin R."/>
            <person name="Zhang X."/>
            <person name="Xin B."/>
            <person name="Zou M."/>
            <person name="Gao Y."/>
            <person name="Qin F."/>
            <person name="Hu Q."/>
            <person name="Xie B."/>
            <person name="Cheng X."/>
        </authorList>
    </citation>
    <scope>NUCLEOTIDE SEQUENCE [LARGE SCALE GENOMIC DNA]</scope>
    <source>
        <strain evidence="5 6">IJ1G</strain>
    </source>
</reference>
<dbReference type="InterPro" id="IPR036928">
    <property type="entry name" value="AS_sf"/>
</dbReference>
<feature type="domain" description="Amidase" evidence="3">
    <location>
        <begin position="185"/>
        <end position="345"/>
    </location>
</feature>
<evidence type="ECO:0000259" key="3">
    <source>
        <dbReference type="Pfam" id="PF01425"/>
    </source>
</evidence>
<dbReference type="GO" id="GO:0016740">
    <property type="term" value="F:transferase activity"/>
    <property type="evidence" value="ECO:0007669"/>
    <property type="project" value="UniProtKB-KW"/>
</dbReference>
<dbReference type="OrthoDB" id="5423360at2759"/>